<comment type="caution">
    <text evidence="5">The sequence shown here is derived from an EMBL/GenBank/DDBJ whole genome shotgun (WGS) entry which is preliminary data.</text>
</comment>
<evidence type="ECO:0000313" key="6">
    <source>
        <dbReference type="Proteomes" id="UP001165422"/>
    </source>
</evidence>
<dbReference type="InterPro" id="IPR001381">
    <property type="entry name" value="DHquinase_I"/>
</dbReference>
<dbReference type="CDD" id="cd00502">
    <property type="entry name" value="DHQase_I"/>
    <property type="match status" value="1"/>
</dbReference>
<dbReference type="Gene3D" id="3.20.20.70">
    <property type="entry name" value="Aldolase class I"/>
    <property type="match status" value="1"/>
</dbReference>
<feature type="active site" description="Proton donor/acceptor" evidence="4">
    <location>
        <position position="145"/>
    </location>
</feature>
<evidence type="ECO:0000256" key="3">
    <source>
        <dbReference type="ARBA" id="ARBA00023270"/>
    </source>
</evidence>
<dbReference type="PANTHER" id="PTHR43699:SF1">
    <property type="entry name" value="3-DEHYDROQUINATE DEHYDRATASE"/>
    <property type="match status" value="1"/>
</dbReference>
<dbReference type="RefSeq" id="WP_179978423.1">
    <property type="nucleotide sequence ID" value="NZ_JAJJPB010000007.1"/>
</dbReference>
<keyword evidence="6" id="KW-1185">Reference proteome</keyword>
<comment type="catalytic activity">
    <reaction evidence="1 4">
        <text>3-dehydroquinate = 3-dehydroshikimate + H2O</text>
        <dbReference type="Rhea" id="RHEA:21096"/>
        <dbReference type="ChEBI" id="CHEBI:15377"/>
        <dbReference type="ChEBI" id="CHEBI:16630"/>
        <dbReference type="ChEBI" id="CHEBI:32364"/>
        <dbReference type="EC" id="4.2.1.10"/>
    </reaction>
</comment>
<comment type="function">
    <text evidence="4">Involved in the third step of the chorismate pathway, which leads to the biosynthesis of aromatic amino acids. Catalyzes the cis-dehydration of 3-dehydroquinate (DHQ) and introduces the first double bond of the aromatic ring to yield 3-dehydroshikimate.</text>
</comment>
<dbReference type="EMBL" id="JAJJPB010000007">
    <property type="protein sequence ID" value="MCC9294759.1"/>
    <property type="molecule type" value="Genomic_DNA"/>
</dbReference>
<comment type="subunit">
    <text evidence="4">Homodimer.</text>
</comment>
<dbReference type="NCBIfam" id="TIGR01093">
    <property type="entry name" value="aroD"/>
    <property type="match status" value="1"/>
</dbReference>
<dbReference type="Pfam" id="PF01487">
    <property type="entry name" value="DHquinase_I"/>
    <property type="match status" value="1"/>
</dbReference>
<comment type="similarity">
    <text evidence="4">Belongs to the type-I 3-dehydroquinase family.</text>
</comment>
<feature type="binding site" evidence="4">
    <location>
        <position position="215"/>
    </location>
    <ligand>
        <name>3-dehydroquinate</name>
        <dbReference type="ChEBI" id="CHEBI:32364"/>
    </ligand>
</feature>
<proteinExistence type="inferred from homology"/>
<comment type="pathway">
    <text evidence="4">Metabolic intermediate biosynthesis; chorismate biosynthesis; chorismate from D-erythrose 4-phosphate and phosphoenolpyruvate: step 3/7.</text>
</comment>
<dbReference type="GO" id="GO:0003855">
    <property type="term" value="F:3-dehydroquinate dehydratase activity"/>
    <property type="evidence" value="ECO:0007669"/>
    <property type="project" value="UniProtKB-EC"/>
</dbReference>
<evidence type="ECO:0000256" key="1">
    <source>
        <dbReference type="ARBA" id="ARBA00001864"/>
    </source>
</evidence>
<feature type="binding site" evidence="4">
    <location>
        <position position="234"/>
    </location>
    <ligand>
        <name>3-dehydroquinate</name>
        <dbReference type="ChEBI" id="CHEBI:32364"/>
    </ligand>
</feature>
<dbReference type="Proteomes" id="UP001165422">
    <property type="component" value="Unassembled WGS sequence"/>
</dbReference>
<dbReference type="HAMAP" id="MF_00214">
    <property type="entry name" value="AroD"/>
    <property type="match status" value="1"/>
</dbReference>
<keyword evidence="4" id="KW-0028">Amino-acid biosynthesis</keyword>
<organism evidence="5 6">
    <name type="scientific">Clostridium aromativorans</name>
    <dbReference type="NCBI Taxonomy" id="2836848"/>
    <lineage>
        <taxon>Bacteria</taxon>
        <taxon>Bacillati</taxon>
        <taxon>Bacillota</taxon>
        <taxon>Clostridia</taxon>
        <taxon>Eubacteriales</taxon>
        <taxon>Clostridiaceae</taxon>
        <taxon>Clostridium</taxon>
    </lineage>
</organism>
<comment type="caution">
    <text evidence="4">Lacks conserved residue(s) required for the propagation of feature annotation.</text>
</comment>
<reference evidence="5" key="1">
    <citation type="submission" date="2021-11" db="EMBL/GenBank/DDBJ databases">
        <authorList>
            <person name="Qingchun L."/>
            <person name="Dong Z."/>
            <person name="Zongwei Q."/>
            <person name="Jia Z."/>
            <person name="Duotao L."/>
        </authorList>
    </citation>
    <scope>NUCLEOTIDE SEQUENCE</scope>
    <source>
        <strain evidence="5">WLY-B-L2</strain>
    </source>
</reference>
<dbReference type="PANTHER" id="PTHR43699">
    <property type="entry name" value="3-DEHYDROQUINATE DEHYDRATASE"/>
    <property type="match status" value="1"/>
</dbReference>
<protein>
    <recommendedName>
        <fullName evidence="4">3-dehydroquinate dehydratase</fullName>
        <shortName evidence="4">3-dehydroquinase</shortName>
        <ecNumber evidence="4">4.2.1.10</ecNumber>
    </recommendedName>
    <alternativeName>
        <fullName evidence="4">Type I DHQase</fullName>
    </alternativeName>
    <alternativeName>
        <fullName evidence="4">Type I dehydroquinase</fullName>
        <shortName evidence="4">DHQ1</shortName>
    </alternativeName>
</protein>
<feature type="binding site" evidence="4">
    <location>
        <position position="83"/>
    </location>
    <ligand>
        <name>3-dehydroquinate</name>
        <dbReference type="ChEBI" id="CHEBI:32364"/>
    </ligand>
</feature>
<feature type="active site" description="Schiff-base intermediate with substrate" evidence="4">
    <location>
        <position position="172"/>
    </location>
</feature>
<accession>A0ABS8N4N8</accession>
<keyword evidence="2 4" id="KW-0456">Lyase</keyword>
<keyword evidence="3 4" id="KW-0704">Schiff base</keyword>
<feature type="binding site" evidence="4">
    <location>
        <begin position="47"/>
        <end position="49"/>
    </location>
    <ligand>
        <name>3-dehydroquinate</name>
        <dbReference type="ChEBI" id="CHEBI:32364"/>
    </ligand>
</feature>
<dbReference type="SUPFAM" id="SSF51569">
    <property type="entry name" value="Aldolase"/>
    <property type="match status" value="1"/>
</dbReference>
<name>A0ABS8N4N8_9CLOT</name>
<dbReference type="InterPro" id="IPR050146">
    <property type="entry name" value="Type-I_3-dehydroquinase"/>
</dbReference>
<feature type="binding site" evidence="4">
    <location>
        <position position="238"/>
    </location>
    <ligand>
        <name>3-dehydroquinate</name>
        <dbReference type="ChEBI" id="CHEBI:32364"/>
    </ligand>
</feature>
<evidence type="ECO:0000256" key="2">
    <source>
        <dbReference type="ARBA" id="ARBA00023239"/>
    </source>
</evidence>
<dbReference type="EC" id="4.2.1.10" evidence="4"/>
<gene>
    <name evidence="4 5" type="primary">aroD</name>
    <name evidence="5" type="ORF">LN736_07805</name>
</gene>
<evidence type="ECO:0000313" key="5">
    <source>
        <dbReference type="EMBL" id="MCC9294759.1"/>
    </source>
</evidence>
<evidence type="ECO:0000256" key="4">
    <source>
        <dbReference type="HAMAP-Rule" id="MF_00214"/>
    </source>
</evidence>
<dbReference type="InterPro" id="IPR013785">
    <property type="entry name" value="Aldolase_TIM"/>
</dbReference>
<keyword evidence="4" id="KW-0057">Aromatic amino acid biosynthesis</keyword>
<sequence length="254" mass="28002">MKDVMRVRNVKLGDGIPKIAVPFMGSNDEDIVEEITYLKTINLDLAEWRIDYYEDVYNIRKVKKILAKIRKVLGDIPLIFTLRTAKEGGKKKITVEYYKKLIESIAATGDVDIVDIELSIGSDELVREMVGTVHRHGIKVIISSHDFENTPEKNTLVEKMCRMQYLGADLPKIAVMPSSAQDVLDLLAATNEMVCCHGQTPVITISMGSLGIISRIAGEIFGSAVTFGSAKSASAPGQLEAGELYKVLRLIACK</sequence>